<organism evidence="1 2">
    <name type="scientific">Jannaschia helgolandensis</name>
    <dbReference type="NCBI Taxonomy" id="188906"/>
    <lineage>
        <taxon>Bacteria</taxon>
        <taxon>Pseudomonadati</taxon>
        <taxon>Pseudomonadota</taxon>
        <taxon>Alphaproteobacteria</taxon>
        <taxon>Rhodobacterales</taxon>
        <taxon>Roseobacteraceae</taxon>
        <taxon>Jannaschia</taxon>
    </lineage>
</organism>
<dbReference type="Proteomes" id="UP000199283">
    <property type="component" value="Unassembled WGS sequence"/>
</dbReference>
<evidence type="ECO:0000313" key="2">
    <source>
        <dbReference type="Proteomes" id="UP000199283"/>
    </source>
</evidence>
<dbReference type="OrthoDB" id="9866176at2"/>
<reference evidence="1 2" key="1">
    <citation type="submission" date="2016-10" db="EMBL/GenBank/DDBJ databases">
        <authorList>
            <person name="de Groot N.N."/>
        </authorList>
    </citation>
    <scope>NUCLEOTIDE SEQUENCE [LARGE SCALE GENOMIC DNA]</scope>
    <source>
        <strain evidence="1 2">DSM 14858</strain>
    </source>
</reference>
<dbReference type="EMBL" id="FNZQ01000001">
    <property type="protein sequence ID" value="SEK69992.1"/>
    <property type="molecule type" value="Genomic_DNA"/>
</dbReference>
<gene>
    <name evidence="1" type="ORF">SAMN04488526_1271</name>
</gene>
<dbReference type="AlphaFoldDB" id="A0A1H7J726"/>
<accession>A0A1H7J726</accession>
<protein>
    <submittedName>
        <fullName evidence="1">Uncharacterized protein</fullName>
    </submittedName>
</protein>
<proteinExistence type="predicted"/>
<dbReference type="RefSeq" id="WP_139204666.1">
    <property type="nucleotide sequence ID" value="NZ_FNZQ01000001.1"/>
</dbReference>
<name>A0A1H7J726_9RHOB</name>
<evidence type="ECO:0000313" key="1">
    <source>
        <dbReference type="EMBL" id="SEK69992.1"/>
    </source>
</evidence>
<dbReference type="STRING" id="188906.SAMN04488526_1271"/>
<keyword evidence="2" id="KW-1185">Reference proteome</keyword>
<sequence>MGNTTELKRILRLTAIVLPVAVIGGVLATATVVLGDLRANVAAYADLTPADIQDIQFVAQTDTSLAVALYDACAASGCNADLVHPMITASAVNMTKSELEAALEAQARILIESQVTRDIAPSGSEAARMADLEIAATTRIADLYRAELRSR</sequence>